<dbReference type="Proteomes" id="UP000194837">
    <property type="component" value="Unassembled WGS sequence"/>
</dbReference>
<feature type="chain" id="PRO_5039654760" description="Lipoprotein" evidence="1">
    <location>
        <begin position="25"/>
        <end position="176"/>
    </location>
</feature>
<name>A0A251Y2Q6_9MICO</name>
<organism evidence="2 3">
    <name type="scientific">Clavibacter michiganensis</name>
    <dbReference type="NCBI Taxonomy" id="28447"/>
    <lineage>
        <taxon>Bacteria</taxon>
        <taxon>Bacillati</taxon>
        <taxon>Actinomycetota</taxon>
        <taxon>Actinomycetes</taxon>
        <taxon>Micrococcales</taxon>
        <taxon>Microbacteriaceae</taxon>
        <taxon>Clavibacter</taxon>
    </lineage>
</organism>
<gene>
    <name evidence="2" type="ORF">BFL34_02613</name>
</gene>
<keyword evidence="1" id="KW-0732">Signal</keyword>
<comment type="caution">
    <text evidence="2">The sequence shown here is derived from an EMBL/GenBank/DDBJ whole genome shotgun (WGS) entry which is preliminary data.</text>
</comment>
<accession>A0A251Y2Q6</accession>
<reference evidence="2 3" key="1">
    <citation type="submission" date="2016-08" db="EMBL/GenBank/DDBJ databases">
        <title>Genome sequence of Clavibacter michiganensis spp strain CFBP7494.</title>
        <authorList>
            <person name="Thapa S.P."/>
            <person name="Coaker G."/>
            <person name="Jacques M.-A."/>
        </authorList>
    </citation>
    <scope>NUCLEOTIDE SEQUENCE [LARGE SCALE GENOMIC DNA]</scope>
    <source>
        <strain evidence="2">CFBP7494</strain>
    </source>
</reference>
<dbReference type="AlphaFoldDB" id="A0A251Y2Q6"/>
<feature type="signal peptide" evidence="1">
    <location>
        <begin position="1"/>
        <end position="24"/>
    </location>
</feature>
<evidence type="ECO:0000313" key="3">
    <source>
        <dbReference type="Proteomes" id="UP000194837"/>
    </source>
</evidence>
<dbReference type="PROSITE" id="PS51257">
    <property type="entry name" value="PROKAR_LIPOPROTEIN"/>
    <property type="match status" value="1"/>
</dbReference>
<evidence type="ECO:0000313" key="2">
    <source>
        <dbReference type="EMBL" id="OUE18581.1"/>
    </source>
</evidence>
<evidence type="ECO:0000256" key="1">
    <source>
        <dbReference type="SAM" id="SignalP"/>
    </source>
</evidence>
<proteinExistence type="predicted"/>
<dbReference type="EMBL" id="MDJW01000012">
    <property type="protein sequence ID" value="OUE18581.1"/>
    <property type="molecule type" value="Genomic_DNA"/>
</dbReference>
<protein>
    <recommendedName>
        <fullName evidence="4">Lipoprotein</fullName>
    </recommendedName>
</protein>
<sequence length="176" mass="19065">MTIPRCSRPRVVASVAIAVSATLAVTGCVQIPRTYPAAVAREQDAATLDLAEELLATQGGAAAWTDVSTREAVPEIVAFTGIEVCSDRTVMGSTGDAGQAQELYVQLDEPQPRAQVLEELRTVWLRHGLAHEDVDDDQVHVTGDGPSPELHVTWSPQRDPRLARFSIIIRSVCERL</sequence>
<dbReference type="RefSeq" id="WP_086522259.1">
    <property type="nucleotide sequence ID" value="NZ_MDJW01000012.1"/>
</dbReference>
<evidence type="ECO:0008006" key="4">
    <source>
        <dbReference type="Google" id="ProtNLM"/>
    </source>
</evidence>